<comment type="subcellular location">
    <subcellularLocation>
        <location evidence="1">Endoplasmic reticulum membrane</location>
        <topology evidence="1">Single-pass type II membrane protein</topology>
    </subcellularLocation>
</comment>
<dbReference type="EC" id="3.4.21.89" evidence="11"/>
<dbReference type="PATRIC" id="fig|1158607.3.peg.2491"/>
<feature type="transmembrane region" description="Helical" evidence="12">
    <location>
        <begin position="6"/>
        <end position="25"/>
    </location>
</feature>
<dbReference type="Proteomes" id="UP000013782">
    <property type="component" value="Unassembled WGS sequence"/>
</dbReference>
<keyword evidence="6" id="KW-0735">Signal-anchor</keyword>
<proteinExistence type="predicted"/>
<dbReference type="eggNOG" id="COG0681">
    <property type="taxonomic scope" value="Bacteria"/>
</dbReference>
<keyword evidence="8 12" id="KW-0472">Membrane</keyword>
<dbReference type="AlphaFoldDB" id="R2SLS9"/>
<dbReference type="PROSITE" id="PS00501">
    <property type="entry name" value="SPASE_I_1"/>
    <property type="match status" value="1"/>
</dbReference>
<dbReference type="SUPFAM" id="SSF51306">
    <property type="entry name" value="LexA/Signal peptidase"/>
    <property type="match status" value="1"/>
</dbReference>
<dbReference type="InterPro" id="IPR015927">
    <property type="entry name" value="Peptidase_S24_S26A/B/C"/>
</dbReference>
<evidence type="ECO:0000256" key="1">
    <source>
        <dbReference type="ARBA" id="ARBA00004648"/>
    </source>
</evidence>
<protein>
    <recommendedName>
        <fullName evidence="9 11">Signal peptidase I</fullName>
        <ecNumber evidence="11">3.4.21.89</ecNumber>
    </recommendedName>
</protein>
<keyword evidence="7 12" id="KW-1133">Transmembrane helix</keyword>
<dbReference type="InterPro" id="IPR001733">
    <property type="entry name" value="Peptidase_S26B"/>
</dbReference>
<evidence type="ECO:0000313" key="15">
    <source>
        <dbReference type="Proteomes" id="UP000013782"/>
    </source>
</evidence>
<dbReference type="InterPro" id="IPR036286">
    <property type="entry name" value="LexA/Signal_pep-like_sf"/>
</dbReference>
<keyword evidence="3 12" id="KW-0812">Transmembrane</keyword>
<sequence>MRLILTIGNYLFTILLCILLGFNLFSLYQRSVHQQQFPMAFGFGYAIVASGSMEPTLAWGDLVVVHRQKNYEVSDIVTFKQSGDVRPTTHRIVSIDKQTILTQGDANDSWDAPIAKNQIFGKAVLTIPYVGYFIQFVSSPLGILSLFCLLFLSVFLSKKTNE</sequence>
<dbReference type="EMBL" id="AJAQ01000016">
    <property type="protein sequence ID" value="EOH93821.1"/>
    <property type="molecule type" value="Genomic_DNA"/>
</dbReference>
<organism evidence="14 15">
    <name type="scientific">Enterococcus pallens ATCC BAA-351</name>
    <dbReference type="NCBI Taxonomy" id="1158607"/>
    <lineage>
        <taxon>Bacteria</taxon>
        <taxon>Bacillati</taxon>
        <taxon>Bacillota</taxon>
        <taxon>Bacilli</taxon>
        <taxon>Lactobacillales</taxon>
        <taxon>Enterococcaceae</taxon>
        <taxon>Enterococcus</taxon>
    </lineage>
</organism>
<dbReference type="GO" id="GO:0016020">
    <property type="term" value="C:membrane"/>
    <property type="evidence" value="ECO:0007669"/>
    <property type="project" value="UniProtKB-UniRule"/>
</dbReference>
<evidence type="ECO:0000256" key="5">
    <source>
        <dbReference type="ARBA" id="ARBA00022824"/>
    </source>
</evidence>
<evidence type="ECO:0000313" key="14">
    <source>
        <dbReference type="EMBL" id="EOH93821.1"/>
    </source>
</evidence>
<evidence type="ECO:0000256" key="8">
    <source>
        <dbReference type="ARBA" id="ARBA00023136"/>
    </source>
</evidence>
<evidence type="ECO:0000256" key="3">
    <source>
        <dbReference type="ARBA" id="ARBA00022692"/>
    </source>
</evidence>
<dbReference type="InterPro" id="IPR019756">
    <property type="entry name" value="Pept_S26A_signal_pept_1_Ser-AS"/>
</dbReference>
<keyword evidence="5" id="KW-0256">Endoplasmic reticulum</keyword>
<dbReference type="HOGENOM" id="CLU_089996_2_1_9"/>
<evidence type="ECO:0000256" key="11">
    <source>
        <dbReference type="NCBIfam" id="TIGR02228"/>
    </source>
</evidence>
<keyword evidence="4" id="KW-0378">Hydrolase</keyword>
<evidence type="ECO:0000256" key="7">
    <source>
        <dbReference type="ARBA" id="ARBA00022989"/>
    </source>
</evidence>
<dbReference type="GO" id="GO:0009003">
    <property type="term" value="F:signal peptidase activity"/>
    <property type="evidence" value="ECO:0007669"/>
    <property type="project" value="UniProtKB-EC"/>
</dbReference>
<dbReference type="GO" id="GO:0004252">
    <property type="term" value="F:serine-type endopeptidase activity"/>
    <property type="evidence" value="ECO:0007669"/>
    <property type="project" value="UniProtKB-UniRule"/>
</dbReference>
<evidence type="ECO:0000256" key="6">
    <source>
        <dbReference type="ARBA" id="ARBA00022968"/>
    </source>
</evidence>
<comment type="function">
    <text evidence="10">Catalytic component of the signal peptidase complex (SPC) which catalyzes the cleavage of N-terminal signal sequences from nascent proteins as they are translocated into the lumen of the endoplasmic reticulum. Specifically cleaves N-terminal signal peptides that contain a hydrophobic alpha-helix (h-region) shorter than 18-20 amino acids.</text>
</comment>
<dbReference type="Gene3D" id="2.10.109.10">
    <property type="entry name" value="Umud Fragment, subunit A"/>
    <property type="match status" value="1"/>
</dbReference>
<evidence type="ECO:0000256" key="12">
    <source>
        <dbReference type="SAM" id="Phobius"/>
    </source>
</evidence>
<reference evidence="14 15" key="1">
    <citation type="submission" date="2013-02" db="EMBL/GenBank/DDBJ databases">
        <title>The Genome Sequence of Enterococcus pallens BAA-351.</title>
        <authorList>
            <consortium name="The Broad Institute Genome Sequencing Platform"/>
            <consortium name="The Broad Institute Genome Sequencing Center for Infectious Disease"/>
            <person name="Earl A.M."/>
            <person name="Gilmore M.S."/>
            <person name="Lebreton F."/>
            <person name="Walker B."/>
            <person name="Young S.K."/>
            <person name="Zeng Q."/>
            <person name="Gargeya S."/>
            <person name="Fitzgerald M."/>
            <person name="Haas B."/>
            <person name="Abouelleil A."/>
            <person name="Alvarado L."/>
            <person name="Arachchi H.M."/>
            <person name="Berlin A.M."/>
            <person name="Chapman S.B."/>
            <person name="Dewar J."/>
            <person name="Goldberg J."/>
            <person name="Griggs A."/>
            <person name="Gujja S."/>
            <person name="Hansen M."/>
            <person name="Howarth C."/>
            <person name="Imamovic A."/>
            <person name="Larimer J."/>
            <person name="McCowan C."/>
            <person name="Murphy C."/>
            <person name="Neiman D."/>
            <person name="Pearson M."/>
            <person name="Priest M."/>
            <person name="Roberts A."/>
            <person name="Saif S."/>
            <person name="Shea T."/>
            <person name="Sisk P."/>
            <person name="Sykes S."/>
            <person name="Wortman J."/>
            <person name="Nusbaum C."/>
            <person name="Birren B."/>
        </authorList>
    </citation>
    <scope>NUCLEOTIDE SEQUENCE [LARGE SCALE GENOMIC DNA]</scope>
    <source>
        <strain evidence="14 15">ATCC BAA-351</strain>
    </source>
</reference>
<evidence type="ECO:0000259" key="13">
    <source>
        <dbReference type="Pfam" id="PF00717"/>
    </source>
</evidence>
<dbReference type="GO" id="GO:0006465">
    <property type="term" value="P:signal peptide processing"/>
    <property type="evidence" value="ECO:0007669"/>
    <property type="project" value="UniProtKB-UniRule"/>
</dbReference>
<keyword evidence="2" id="KW-0645">Protease</keyword>
<name>R2SLS9_9ENTE</name>
<dbReference type="RefSeq" id="WP_010757507.1">
    <property type="nucleotide sequence ID" value="NZ_ASWD01000001.1"/>
</dbReference>
<evidence type="ECO:0000256" key="2">
    <source>
        <dbReference type="ARBA" id="ARBA00022670"/>
    </source>
</evidence>
<comment type="caution">
    <text evidence="14">The sequence shown here is derived from an EMBL/GenBank/DDBJ whole genome shotgun (WGS) entry which is preliminary data.</text>
</comment>
<evidence type="ECO:0000256" key="4">
    <source>
        <dbReference type="ARBA" id="ARBA00022801"/>
    </source>
</evidence>
<dbReference type="STRING" id="160454.RV10_GL000644"/>
<dbReference type="CDD" id="cd06530">
    <property type="entry name" value="S26_SPase_I"/>
    <property type="match status" value="1"/>
</dbReference>
<gene>
    <name evidence="14" type="ORF">UAU_02517</name>
</gene>
<evidence type="ECO:0000256" key="10">
    <source>
        <dbReference type="ARBA" id="ARBA00045533"/>
    </source>
</evidence>
<accession>R2SLS9</accession>
<feature type="transmembrane region" description="Helical" evidence="12">
    <location>
        <begin position="132"/>
        <end position="156"/>
    </location>
</feature>
<keyword evidence="15" id="KW-1185">Reference proteome</keyword>
<dbReference type="PANTHER" id="PTHR10806">
    <property type="entry name" value="SIGNAL PEPTIDASE COMPLEX CATALYTIC SUBUNIT SEC11"/>
    <property type="match status" value="1"/>
</dbReference>
<dbReference type="PANTHER" id="PTHR10806:SF6">
    <property type="entry name" value="SIGNAL PEPTIDASE COMPLEX CATALYTIC SUBUNIT SEC11"/>
    <property type="match status" value="1"/>
</dbReference>
<dbReference type="NCBIfam" id="TIGR02228">
    <property type="entry name" value="sigpep_I_arch"/>
    <property type="match status" value="1"/>
</dbReference>
<dbReference type="Pfam" id="PF00717">
    <property type="entry name" value="Peptidase_S24"/>
    <property type="match status" value="1"/>
</dbReference>
<dbReference type="OrthoDB" id="2195064at2"/>
<dbReference type="InterPro" id="IPR019533">
    <property type="entry name" value="Peptidase_S26"/>
</dbReference>
<evidence type="ECO:0000256" key="9">
    <source>
        <dbReference type="ARBA" id="ARBA00033305"/>
    </source>
</evidence>
<feature type="domain" description="Peptidase S24/S26A/S26B/S26C" evidence="13">
    <location>
        <begin position="47"/>
        <end position="104"/>
    </location>
</feature>